<comment type="subcellular location">
    <subcellularLocation>
        <location evidence="1">Membrane</location>
        <topology evidence="1">Multi-pass membrane protein</topology>
    </subcellularLocation>
</comment>
<keyword evidence="6 8" id="KW-0472">Membrane</keyword>
<keyword evidence="4 8" id="KW-1133">Transmembrane helix</keyword>
<evidence type="ECO:0000256" key="6">
    <source>
        <dbReference type="ARBA" id="ARBA00023136"/>
    </source>
</evidence>
<dbReference type="InterPro" id="IPR026961">
    <property type="entry name" value="PGG_dom"/>
</dbReference>
<name>A0A443PHG1_9MAGN</name>
<reference evidence="10 11" key="1">
    <citation type="journal article" date="2019" name="Nat. Plants">
        <title>Stout camphor tree genome fills gaps in understanding of flowering plant genome evolution.</title>
        <authorList>
            <person name="Chaw S.M."/>
            <person name="Liu Y.C."/>
            <person name="Wu Y.W."/>
            <person name="Wang H.Y."/>
            <person name="Lin C.I."/>
            <person name="Wu C.S."/>
            <person name="Ke H.M."/>
            <person name="Chang L.Y."/>
            <person name="Hsu C.Y."/>
            <person name="Yang H.T."/>
            <person name="Sudianto E."/>
            <person name="Hsu M.H."/>
            <person name="Wu K.P."/>
            <person name="Wang L.N."/>
            <person name="Leebens-Mack J.H."/>
            <person name="Tsai I.J."/>
        </authorList>
    </citation>
    <scope>NUCLEOTIDE SEQUENCE [LARGE SCALE GENOMIC DNA]</scope>
    <source>
        <strain evidence="11">cv. Chaw 1501</strain>
        <tissue evidence="10">Young leaves</tissue>
    </source>
</reference>
<feature type="domain" description="PGG" evidence="9">
    <location>
        <begin position="80"/>
        <end position="180"/>
    </location>
</feature>
<evidence type="ECO:0000259" key="9">
    <source>
        <dbReference type="Pfam" id="PF13962"/>
    </source>
</evidence>
<sequence>MVKWVLEWSDDDVEFVNMKDDDGNTPLHISAAKKANSGNKYVYTRRGNDCHSQATVAPITQSSNTPNCLKNKSSEKNHNTWLREGRGALMGVAILNATVTFEAGINPPRGDNGDNGRYKGNGNDGNKQIKRGHIAFMVIDTTGLLVSLSIITLLISKPPLQSVVLMRVLKVLMWISVSSVI</sequence>
<evidence type="ECO:0000256" key="4">
    <source>
        <dbReference type="ARBA" id="ARBA00022989"/>
    </source>
</evidence>
<evidence type="ECO:0000256" key="7">
    <source>
        <dbReference type="SAM" id="MobiDB-lite"/>
    </source>
</evidence>
<gene>
    <name evidence="10" type="ORF">CKAN_01926700</name>
</gene>
<evidence type="ECO:0000256" key="5">
    <source>
        <dbReference type="ARBA" id="ARBA00023043"/>
    </source>
</evidence>
<evidence type="ECO:0000313" key="11">
    <source>
        <dbReference type="Proteomes" id="UP000283530"/>
    </source>
</evidence>
<evidence type="ECO:0000256" key="1">
    <source>
        <dbReference type="ARBA" id="ARBA00004141"/>
    </source>
</evidence>
<dbReference type="GO" id="GO:0005886">
    <property type="term" value="C:plasma membrane"/>
    <property type="evidence" value="ECO:0007669"/>
    <property type="project" value="TreeGrafter"/>
</dbReference>
<evidence type="ECO:0000256" key="3">
    <source>
        <dbReference type="ARBA" id="ARBA00022737"/>
    </source>
</evidence>
<feature type="transmembrane region" description="Helical" evidence="8">
    <location>
        <begin position="134"/>
        <end position="156"/>
    </location>
</feature>
<comment type="caution">
    <text evidence="10">The sequence shown here is derived from an EMBL/GenBank/DDBJ whole genome shotgun (WGS) entry which is preliminary data.</text>
</comment>
<dbReference type="STRING" id="337451.A0A443PHG1"/>
<keyword evidence="3" id="KW-0677">Repeat</keyword>
<accession>A0A443PHG1</accession>
<keyword evidence="11" id="KW-1185">Reference proteome</keyword>
<dbReference type="AlphaFoldDB" id="A0A443PHG1"/>
<dbReference type="OrthoDB" id="7729168at2759"/>
<dbReference type="Proteomes" id="UP000283530">
    <property type="component" value="Unassembled WGS sequence"/>
</dbReference>
<dbReference type="EMBL" id="QPKB01000008">
    <property type="protein sequence ID" value="RWR90183.1"/>
    <property type="molecule type" value="Genomic_DNA"/>
</dbReference>
<evidence type="ECO:0000313" key="10">
    <source>
        <dbReference type="EMBL" id="RWR90183.1"/>
    </source>
</evidence>
<dbReference type="Pfam" id="PF13962">
    <property type="entry name" value="PGG"/>
    <property type="match status" value="1"/>
</dbReference>
<evidence type="ECO:0000256" key="2">
    <source>
        <dbReference type="ARBA" id="ARBA00022692"/>
    </source>
</evidence>
<keyword evidence="2 8" id="KW-0812">Transmembrane</keyword>
<evidence type="ECO:0000256" key="8">
    <source>
        <dbReference type="SAM" id="Phobius"/>
    </source>
</evidence>
<protein>
    <submittedName>
        <fullName evidence="10">Ankyrin repeat-containing protein NPR4-like protein</fullName>
    </submittedName>
</protein>
<dbReference type="PANTHER" id="PTHR24186:SF38">
    <property type="entry name" value="ANKYRIN REPEAT FAMILY PROTEIN"/>
    <property type="match status" value="1"/>
</dbReference>
<proteinExistence type="predicted"/>
<feature type="region of interest" description="Disordered" evidence="7">
    <location>
        <begin position="105"/>
        <end position="124"/>
    </location>
</feature>
<dbReference type="PANTHER" id="PTHR24186">
    <property type="entry name" value="PROTEIN PHOSPHATASE 1 REGULATORY SUBUNIT"/>
    <property type="match status" value="1"/>
</dbReference>
<organism evidence="10 11">
    <name type="scientific">Cinnamomum micranthum f. kanehirae</name>
    <dbReference type="NCBI Taxonomy" id="337451"/>
    <lineage>
        <taxon>Eukaryota</taxon>
        <taxon>Viridiplantae</taxon>
        <taxon>Streptophyta</taxon>
        <taxon>Embryophyta</taxon>
        <taxon>Tracheophyta</taxon>
        <taxon>Spermatophyta</taxon>
        <taxon>Magnoliopsida</taxon>
        <taxon>Magnoliidae</taxon>
        <taxon>Laurales</taxon>
        <taxon>Lauraceae</taxon>
        <taxon>Cinnamomum</taxon>
    </lineage>
</organism>
<keyword evidence="5" id="KW-0040">ANK repeat</keyword>